<protein>
    <submittedName>
        <fullName evidence="1">Uncharacterized protein</fullName>
    </submittedName>
</protein>
<dbReference type="Proteomes" id="UP000199469">
    <property type="component" value="Unassembled WGS sequence"/>
</dbReference>
<dbReference type="EMBL" id="FOIU01000001">
    <property type="protein sequence ID" value="SEW03375.1"/>
    <property type="molecule type" value="Genomic_DNA"/>
</dbReference>
<accession>A0A1I0NPA2</accession>
<name>A0A1I0NPA2_9FLAO</name>
<reference evidence="2" key="1">
    <citation type="submission" date="2016-10" db="EMBL/GenBank/DDBJ databases">
        <authorList>
            <person name="Varghese N."/>
            <person name="Submissions S."/>
        </authorList>
    </citation>
    <scope>NUCLEOTIDE SEQUENCE [LARGE SCALE GENOMIC DNA]</scope>
    <source>
        <strain evidence="2">DSM 17724</strain>
    </source>
</reference>
<evidence type="ECO:0000313" key="2">
    <source>
        <dbReference type="Proteomes" id="UP000199469"/>
    </source>
</evidence>
<proteinExistence type="predicted"/>
<gene>
    <name evidence="1" type="ORF">SAMN05421841_0723</name>
</gene>
<keyword evidence="2" id="KW-1185">Reference proteome</keyword>
<sequence length="234" mass="26854">MQIDTIYQAIKNWKILIDSYKNGNDESGKEIMKFLNQGSHFSVEGTEIKEWKKRLENESDKAIHVYMGIDNNILKFFLIDSKSDADADFSYIVVKEFNRIPPESPVNTSAELVSGPPITSESAIYRNFRFNMYCSAWLTAQKAEPFRIIYVPFDDYERMQLTDDQSCTSFFGLTNETEENNPIEDYHIEIITVKDIGVNSISQTAENYSTPRPPFTANDPIGDYQLLLKSDAHV</sequence>
<dbReference type="RefSeq" id="WP_089790673.1">
    <property type="nucleotide sequence ID" value="NZ_FOIU01000001.1"/>
</dbReference>
<dbReference type="STRING" id="356305.SAMN05421841_0723"/>
<organism evidence="1 2">
    <name type="scientific">Chryseobacterium wanjuense</name>
    <dbReference type="NCBI Taxonomy" id="356305"/>
    <lineage>
        <taxon>Bacteria</taxon>
        <taxon>Pseudomonadati</taxon>
        <taxon>Bacteroidota</taxon>
        <taxon>Flavobacteriia</taxon>
        <taxon>Flavobacteriales</taxon>
        <taxon>Weeksellaceae</taxon>
        <taxon>Chryseobacterium group</taxon>
        <taxon>Chryseobacterium</taxon>
    </lineage>
</organism>
<dbReference type="AlphaFoldDB" id="A0A1I0NPA2"/>
<dbReference type="OrthoDB" id="1446045at2"/>
<evidence type="ECO:0000313" key="1">
    <source>
        <dbReference type="EMBL" id="SEW03375.1"/>
    </source>
</evidence>